<dbReference type="RefSeq" id="WP_416207140.1">
    <property type="nucleotide sequence ID" value="NZ_JBBKTX010000026.1"/>
</dbReference>
<dbReference type="InterPro" id="IPR000847">
    <property type="entry name" value="LysR_HTH_N"/>
</dbReference>
<evidence type="ECO:0000313" key="7">
    <source>
        <dbReference type="Proteomes" id="UP001620597"/>
    </source>
</evidence>
<dbReference type="SUPFAM" id="SSF53850">
    <property type="entry name" value="Periplasmic binding protein-like II"/>
    <property type="match status" value="1"/>
</dbReference>
<keyword evidence="7" id="KW-1185">Reference proteome</keyword>
<gene>
    <name evidence="6" type="ORF">WG929_17520</name>
</gene>
<comment type="caution">
    <text evidence="6">The sequence shown here is derived from an EMBL/GenBank/DDBJ whole genome shotgun (WGS) entry which is preliminary data.</text>
</comment>
<dbReference type="EMBL" id="JBBKTX010000026">
    <property type="protein sequence ID" value="MFK4754215.1"/>
    <property type="molecule type" value="Genomic_DNA"/>
</dbReference>
<comment type="similarity">
    <text evidence="1">Belongs to the LysR transcriptional regulatory family.</text>
</comment>
<dbReference type="Gene3D" id="3.40.190.10">
    <property type="entry name" value="Periplasmic binding protein-like II"/>
    <property type="match status" value="2"/>
</dbReference>
<dbReference type="InterPro" id="IPR005119">
    <property type="entry name" value="LysR_subst-bd"/>
</dbReference>
<feature type="domain" description="HTH lysR-type" evidence="5">
    <location>
        <begin position="1"/>
        <end position="58"/>
    </location>
</feature>
<organism evidence="6 7">
    <name type="scientific">Oceanobacter antarcticus</name>
    <dbReference type="NCBI Taxonomy" id="3133425"/>
    <lineage>
        <taxon>Bacteria</taxon>
        <taxon>Pseudomonadati</taxon>
        <taxon>Pseudomonadota</taxon>
        <taxon>Gammaproteobacteria</taxon>
        <taxon>Oceanospirillales</taxon>
        <taxon>Oceanospirillaceae</taxon>
        <taxon>Oceanobacter</taxon>
    </lineage>
</organism>
<sequence length="298" mass="33341">MELRQLKYYEAVARLLNFSKAAEELHMAQPPLSRQVQNLEEELGVTLIDRSSRPLKLTNAGQFFYDQSVQVLARIAEVKRATHHLGAEKKRWMGIGFVPSVLYSHIPKAIQRFISDNSNIDISLSELTSMQQTEALKSGRIDVGFGRLLISDESIDSIPLTKDKLIVAASSSSRLAAWNDLSLQQICEQKVILYPSAPRPSFADQVLNQFKARGLELNDIFETNSLQTALGLVAAGMGVTIIPESVRLMQRNDVCYLSIREEGLVSPLVMSIRKNDNSDHLQRFRAYLTLPTSESSAH</sequence>
<dbReference type="PRINTS" id="PR00039">
    <property type="entry name" value="HTHLYSR"/>
</dbReference>
<dbReference type="SUPFAM" id="SSF46785">
    <property type="entry name" value="Winged helix' DNA-binding domain"/>
    <property type="match status" value="1"/>
</dbReference>
<evidence type="ECO:0000313" key="6">
    <source>
        <dbReference type="EMBL" id="MFK4754215.1"/>
    </source>
</evidence>
<reference evidence="6 7" key="1">
    <citation type="submission" date="2024-03" db="EMBL/GenBank/DDBJ databases">
        <title>High-quality draft genome sequence of Oceanobacter sp. wDCs-4.</title>
        <authorList>
            <person name="Dong C."/>
        </authorList>
    </citation>
    <scope>NUCLEOTIDE SEQUENCE [LARGE SCALE GENOMIC DNA]</scope>
    <source>
        <strain evidence="7">wDCs-4</strain>
    </source>
</reference>
<dbReference type="PROSITE" id="PS50931">
    <property type="entry name" value="HTH_LYSR"/>
    <property type="match status" value="1"/>
</dbReference>
<dbReference type="Pfam" id="PF00126">
    <property type="entry name" value="HTH_1"/>
    <property type="match status" value="1"/>
</dbReference>
<dbReference type="Proteomes" id="UP001620597">
    <property type="component" value="Unassembled WGS sequence"/>
</dbReference>
<dbReference type="PANTHER" id="PTHR30346:SF17">
    <property type="entry name" value="LYSR FAMILY TRANSCRIPTIONAL REGULATOR"/>
    <property type="match status" value="1"/>
</dbReference>
<evidence type="ECO:0000256" key="1">
    <source>
        <dbReference type="ARBA" id="ARBA00009437"/>
    </source>
</evidence>
<dbReference type="InterPro" id="IPR036390">
    <property type="entry name" value="WH_DNA-bd_sf"/>
</dbReference>
<dbReference type="Gene3D" id="1.10.10.10">
    <property type="entry name" value="Winged helix-like DNA-binding domain superfamily/Winged helix DNA-binding domain"/>
    <property type="match status" value="1"/>
</dbReference>
<protein>
    <submittedName>
        <fullName evidence="6">LysR family transcriptional regulator</fullName>
    </submittedName>
</protein>
<accession>A0ABW8NMK0</accession>
<proteinExistence type="inferred from homology"/>
<name>A0ABW8NMK0_9GAMM</name>
<evidence type="ECO:0000256" key="3">
    <source>
        <dbReference type="ARBA" id="ARBA00023125"/>
    </source>
</evidence>
<dbReference type="InterPro" id="IPR036388">
    <property type="entry name" value="WH-like_DNA-bd_sf"/>
</dbReference>
<dbReference type="Pfam" id="PF03466">
    <property type="entry name" value="LysR_substrate"/>
    <property type="match status" value="1"/>
</dbReference>
<dbReference type="PANTHER" id="PTHR30346">
    <property type="entry name" value="TRANSCRIPTIONAL DUAL REGULATOR HCAR-RELATED"/>
    <property type="match status" value="1"/>
</dbReference>
<keyword evidence="2" id="KW-0805">Transcription regulation</keyword>
<keyword evidence="4" id="KW-0804">Transcription</keyword>
<evidence type="ECO:0000256" key="2">
    <source>
        <dbReference type="ARBA" id="ARBA00023015"/>
    </source>
</evidence>
<keyword evidence="3" id="KW-0238">DNA-binding</keyword>
<evidence type="ECO:0000256" key="4">
    <source>
        <dbReference type="ARBA" id="ARBA00023163"/>
    </source>
</evidence>
<evidence type="ECO:0000259" key="5">
    <source>
        <dbReference type="PROSITE" id="PS50931"/>
    </source>
</evidence>